<proteinExistence type="predicted"/>
<dbReference type="GeneID" id="7843682"/>
<dbReference type="Proteomes" id="UP000009168">
    <property type="component" value="Unassembled WGS sequence"/>
</dbReference>
<evidence type="ECO:0000256" key="4">
    <source>
        <dbReference type="ARBA" id="ARBA00022737"/>
    </source>
</evidence>
<dbReference type="GO" id="GO:0071218">
    <property type="term" value="P:cellular response to misfolded protein"/>
    <property type="evidence" value="ECO:0007669"/>
    <property type="project" value="TreeGrafter"/>
</dbReference>
<evidence type="ECO:0000256" key="3">
    <source>
        <dbReference type="ARBA" id="ARBA00022679"/>
    </source>
</evidence>
<feature type="repeat" description="TPR" evidence="7">
    <location>
        <begin position="3"/>
        <end position="36"/>
    </location>
</feature>
<dbReference type="GO" id="GO:0000209">
    <property type="term" value="P:protein polyubiquitination"/>
    <property type="evidence" value="ECO:0007669"/>
    <property type="project" value="TreeGrafter"/>
</dbReference>
<dbReference type="OrthoDB" id="311243at2759"/>
<evidence type="ECO:0000259" key="8">
    <source>
        <dbReference type="SMART" id="SM00504"/>
    </source>
</evidence>
<dbReference type="InterPro" id="IPR013105">
    <property type="entry name" value="TPR_2"/>
</dbReference>
<dbReference type="PANTHER" id="PTHR46803:SF2">
    <property type="entry name" value="E3 UBIQUITIN-PROTEIN LIGASE CHIP"/>
    <property type="match status" value="1"/>
</dbReference>
<dbReference type="InterPro" id="IPR003613">
    <property type="entry name" value="Ubox_domain"/>
</dbReference>
<keyword evidence="4" id="KW-0677">Repeat</keyword>
<dbReference type="GO" id="GO:0043161">
    <property type="term" value="P:proteasome-mediated ubiquitin-dependent protein catabolic process"/>
    <property type="evidence" value="ECO:0007669"/>
    <property type="project" value="TreeGrafter"/>
</dbReference>
<evidence type="ECO:0000313" key="10">
    <source>
        <dbReference type="Proteomes" id="UP000009168"/>
    </source>
</evidence>
<accession>Q24HM6</accession>
<keyword evidence="5" id="KW-0833">Ubl conjugation pathway</keyword>
<dbReference type="PROSITE" id="PS50005">
    <property type="entry name" value="TPR"/>
    <property type="match status" value="1"/>
</dbReference>
<dbReference type="Pfam" id="PF04564">
    <property type="entry name" value="U-box"/>
    <property type="match status" value="1"/>
</dbReference>
<organism evidence="9 10">
    <name type="scientific">Tetrahymena thermophila (strain SB210)</name>
    <dbReference type="NCBI Taxonomy" id="312017"/>
    <lineage>
        <taxon>Eukaryota</taxon>
        <taxon>Sar</taxon>
        <taxon>Alveolata</taxon>
        <taxon>Ciliophora</taxon>
        <taxon>Intramacronucleata</taxon>
        <taxon>Oligohymenophorea</taxon>
        <taxon>Hymenostomatida</taxon>
        <taxon>Tetrahymenina</taxon>
        <taxon>Tetrahymenidae</taxon>
        <taxon>Tetrahymena</taxon>
    </lineage>
</organism>
<keyword evidence="3" id="KW-0808">Transferase</keyword>
<feature type="domain" description="U-box" evidence="8">
    <location>
        <begin position="188"/>
        <end position="254"/>
    </location>
</feature>
<evidence type="ECO:0000313" key="9">
    <source>
        <dbReference type="EMBL" id="EAS07285.2"/>
    </source>
</evidence>
<dbReference type="AlphaFoldDB" id="Q24HM6"/>
<dbReference type="PANTHER" id="PTHR46803">
    <property type="entry name" value="E3 UBIQUITIN-PROTEIN LIGASE CHIP"/>
    <property type="match status" value="1"/>
</dbReference>
<dbReference type="GO" id="GO:0061630">
    <property type="term" value="F:ubiquitin protein ligase activity"/>
    <property type="evidence" value="ECO:0007669"/>
    <property type="project" value="UniProtKB-EC"/>
</dbReference>
<dbReference type="InParanoid" id="Q24HM6"/>
<dbReference type="RefSeq" id="XP_001027527.2">
    <property type="nucleotide sequence ID" value="XM_001027527.2"/>
</dbReference>
<dbReference type="EMBL" id="GG662241">
    <property type="protein sequence ID" value="EAS07285.2"/>
    <property type="molecule type" value="Genomic_DNA"/>
</dbReference>
<evidence type="ECO:0000256" key="7">
    <source>
        <dbReference type="PROSITE-ProRule" id="PRU00339"/>
    </source>
</evidence>
<keyword evidence="6 7" id="KW-0802">TPR repeat</keyword>
<reference evidence="10" key="1">
    <citation type="journal article" date="2006" name="PLoS Biol.">
        <title>Macronuclear genome sequence of the ciliate Tetrahymena thermophila, a model eukaryote.</title>
        <authorList>
            <person name="Eisen J.A."/>
            <person name="Coyne R.S."/>
            <person name="Wu M."/>
            <person name="Wu D."/>
            <person name="Thiagarajan M."/>
            <person name="Wortman J.R."/>
            <person name="Badger J.H."/>
            <person name="Ren Q."/>
            <person name="Amedeo P."/>
            <person name="Jones K.M."/>
            <person name="Tallon L.J."/>
            <person name="Delcher A.L."/>
            <person name="Salzberg S.L."/>
            <person name="Silva J.C."/>
            <person name="Haas B.J."/>
            <person name="Majoros W.H."/>
            <person name="Farzad M."/>
            <person name="Carlton J.M."/>
            <person name="Smith R.K. Jr."/>
            <person name="Garg J."/>
            <person name="Pearlman R.E."/>
            <person name="Karrer K.M."/>
            <person name="Sun L."/>
            <person name="Manning G."/>
            <person name="Elde N.C."/>
            <person name="Turkewitz A.P."/>
            <person name="Asai D.J."/>
            <person name="Wilkes D.E."/>
            <person name="Wang Y."/>
            <person name="Cai H."/>
            <person name="Collins K."/>
            <person name="Stewart B.A."/>
            <person name="Lee S.R."/>
            <person name="Wilamowska K."/>
            <person name="Weinberg Z."/>
            <person name="Ruzzo W.L."/>
            <person name="Wloga D."/>
            <person name="Gaertig J."/>
            <person name="Frankel J."/>
            <person name="Tsao C.-C."/>
            <person name="Gorovsky M.A."/>
            <person name="Keeling P.J."/>
            <person name="Waller R.F."/>
            <person name="Patron N.J."/>
            <person name="Cherry J.M."/>
            <person name="Stover N.A."/>
            <person name="Krieger C.J."/>
            <person name="del Toro C."/>
            <person name="Ryder H.F."/>
            <person name="Williamson S.C."/>
            <person name="Barbeau R.A."/>
            <person name="Hamilton E.P."/>
            <person name="Orias E."/>
        </authorList>
    </citation>
    <scope>NUCLEOTIDE SEQUENCE [LARGE SCALE GENOMIC DNA]</scope>
    <source>
        <strain evidence="10">SB210</strain>
    </source>
</reference>
<dbReference type="GO" id="GO:0006515">
    <property type="term" value="P:protein quality control for misfolded or incompletely synthesized proteins"/>
    <property type="evidence" value="ECO:0007669"/>
    <property type="project" value="TreeGrafter"/>
</dbReference>
<dbReference type="InterPro" id="IPR013083">
    <property type="entry name" value="Znf_RING/FYVE/PHD"/>
</dbReference>
<dbReference type="STRING" id="312017.Q24HM6"/>
<evidence type="ECO:0000256" key="1">
    <source>
        <dbReference type="ARBA" id="ARBA00000900"/>
    </source>
</evidence>
<dbReference type="SUPFAM" id="SSF57850">
    <property type="entry name" value="RING/U-box"/>
    <property type="match status" value="1"/>
</dbReference>
<dbReference type="Gene3D" id="3.30.40.10">
    <property type="entry name" value="Zinc/RING finger domain, C3HC4 (zinc finger)"/>
    <property type="match status" value="1"/>
</dbReference>
<comment type="catalytic activity">
    <reaction evidence="1">
        <text>S-ubiquitinyl-[E2 ubiquitin-conjugating enzyme]-L-cysteine + [acceptor protein]-L-lysine = [E2 ubiquitin-conjugating enzyme]-L-cysteine + N(6)-ubiquitinyl-[acceptor protein]-L-lysine.</text>
        <dbReference type="EC" id="2.3.2.27"/>
    </reaction>
</comment>
<evidence type="ECO:0000256" key="6">
    <source>
        <dbReference type="ARBA" id="ARBA00022803"/>
    </source>
</evidence>
<evidence type="ECO:0000256" key="2">
    <source>
        <dbReference type="ARBA" id="ARBA00012483"/>
    </source>
</evidence>
<dbReference type="InterPro" id="IPR019734">
    <property type="entry name" value="TPR_rpt"/>
</dbReference>
<keyword evidence="10" id="KW-1185">Reference proteome</keyword>
<gene>
    <name evidence="9" type="ORF">TTHERM_01055610</name>
</gene>
<dbReference type="Gene3D" id="1.25.40.10">
    <property type="entry name" value="Tetratricopeptide repeat domain"/>
    <property type="match status" value="1"/>
</dbReference>
<dbReference type="HOGENOM" id="CLU_056455_1_0_1"/>
<name>Q24HM6_TETTS</name>
<dbReference type="SUPFAM" id="SSF48452">
    <property type="entry name" value="TPR-like"/>
    <property type="match status" value="1"/>
</dbReference>
<dbReference type="GO" id="GO:0045862">
    <property type="term" value="P:positive regulation of proteolysis"/>
    <property type="evidence" value="ECO:0007669"/>
    <property type="project" value="TreeGrafter"/>
</dbReference>
<dbReference type="KEGG" id="tet:TTHERM_01055610"/>
<dbReference type="SMART" id="SM00504">
    <property type="entry name" value="Ubox"/>
    <property type="match status" value="1"/>
</dbReference>
<dbReference type="Pfam" id="PF07719">
    <property type="entry name" value="TPR_2"/>
    <property type="match status" value="1"/>
</dbReference>
<dbReference type="InterPro" id="IPR011990">
    <property type="entry name" value="TPR-like_helical_dom_sf"/>
</dbReference>
<dbReference type="GO" id="GO:0005737">
    <property type="term" value="C:cytoplasm"/>
    <property type="evidence" value="ECO:0007669"/>
    <property type="project" value="TreeGrafter"/>
</dbReference>
<dbReference type="GO" id="GO:0051087">
    <property type="term" value="F:protein-folding chaperone binding"/>
    <property type="evidence" value="ECO:0007669"/>
    <property type="project" value="TreeGrafter"/>
</dbReference>
<sequence>MVSQEWSDKGKVAFLSKDYIEALNCYNKAIELDGTKSVYFSNRARVYKLLGDLDKGLKDAEKSTELDVQNIKGHLLIGQIIAQMCQKNHQYLSKLDTCITRLTKALTLCAGQKMQKNEKYLQDNIRRAKKLKWFIEQKQQQEQDQKIIQYLISKVESQLDESEETKKKQVLLLKETLIEEENRKIPEYYLCKLTNKILQDPVTTKYCNTYEKKELEDYFKTVKSIRDPQNQQLLQNPITDILPNINLKKAIEEFIDLNPWAFEFKENETIQDMTF</sequence>
<evidence type="ECO:0000256" key="5">
    <source>
        <dbReference type="ARBA" id="ARBA00022786"/>
    </source>
</evidence>
<protein>
    <recommendedName>
        <fullName evidence="2">RING-type E3 ubiquitin transferase</fullName>
        <ecNumber evidence="2">2.3.2.27</ecNumber>
    </recommendedName>
</protein>
<dbReference type="EC" id="2.3.2.27" evidence="2"/>
<dbReference type="SMART" id="SM00028">
    <property type="entry name" value="TPR"/>
    <property type="match status" value="2"/>
</dbReference>